<dbReference type="AlphaFoldDB" id="F2AQV9"/>
<dbReference type="Proteomes" id="UP000006222">
    <property type="component" value="Unassembled WGS sequence"/>
</dbReference>
<feature type="compositionally biased region" description="Polar residues" evidence="1">
    <location>
        <begin position="71"/>
        <end position="86"/>
    </location>
</feature>
<feature type="region of interest" description="Disordered" evidence="1">
    <location>
        <begin position="54"/>
        <end position="87"/>
    </location>
</feature>
<sequence length="1077" mass="117314">MPSFAECCVLIPCSTIEDFPSRLDHDAARSLLGTLTAAWHPRLLAQAGRLPTWHRADDLPSPPTPIGSLTEPVQASQSAESDSSTAGPVRLLLIPEASLSKLTASVRESLPASDSDNRSVSVDLDSHQDIRVRCQSRNNALALIDSSIQSSWFGDSSTLKKNPNDDWPNQSASLLDDVRLVTEKGREISQADFFALSYTWWQIQVLTRRLRYTSNLDQVYFETRVLDAAEAWVRNDAEATAAALHDCFDALAEERDHYFASDPSLIDLTLLTPSTLDRFLDLPEPKSSDTEAILSTPRNVLVDQAVAEAVLNSNDSVQQAFQSRLATDAMSWAGGGPASTVCYDELTIDQMERSLRESIDQVQRAVGQPMIVHARLGGSTTPEIVAALASHKHDGQSQTQCRGLLPIDFLNGTGFGDEAKVILGESGHEIEALTAKPIDANNESSFLTLGTRLGEAIDAGEIATALLVHWPGKNCESFDDLNRAATWTLALGRFWKIDEYFIDGEHPYHHGSSASWKDSPADRMRAGSTAARQSASQYASLVRGQSERDANGLSMLANPRRTDPSHGLAESLGLNDCIEVSADANIAGKNKPTESVLVVNGSSVPTRQRVIVKGKLPSNDRSIFHAHADRGNTDAVLDVPAWGYRWTSSNASAKALLTDPNNSARPNSTDDDNPRLIRWAKQLGRSMSRGPGPIVDGERMSNEFLELSINSDHGGIQGVYSGKVRGNRLSTRIEFVPAKKKAEGVVAKCHSVQTKENSVSRGIVTLEGTIEMPADQVTDSTTSDSTKTLKWQSEVELVRGSRLVRYRIRFQTSSATSQNAGGVADPLDWIHHPVLRMAFPGASPVVRAIVREKLHRTSARRFIAPLGFVHEEDECQTLVATHGNGFHRRSEDRFLETLLPLTEASGSSTEATDDYAPWHEFAFGFDVPHPIDAAMQPWRTPTVLQVPNGQMLRKGVPAGSWLMHASPSTMRIQVVGTGLLDDGRMVMHLRAIQTTSKSVRGIVRFCQPVALAHPISPLSRPLGDDHGDASQTSSSVSMQSIDAASIDGEVKCEDDRIEWASSGHGVTHLCVVFDTAK</sequence>
<dbReference type="EMBL" id="AFAR01000121">
    <property type="protein sequence ID" value="EGF27944.1"/>
    <property type="molecule type" value="Genomic_DNA"/>
</dbReference>
<evidence type="ECO:0000256" key="1">
    <source>
        <dbReference type="SAM" id="MobiDB-lite"/>
    </source>
</evidence>
<comment type="caution">
    <text evidence="2">The sequence shown here is derived from an EMBL/GenBank/DDBJ whole genome shotgun (WGS) entry which is preliminary data.</text>
</comment>
<dbReference type="PATRIC" id="fig|991778.3.peg.2210"/>
<proteinExistence type="predicted"/>
<organism evidence="2 3">
    <name type="scientific">Rhodopirellula baltica WH47</name>
    <dbReference type="NCBI Taxonomy" id="991778"/>
    <lineage>
        <taxon>Bacteria</taxon>
        <taxon>Pseudomonadati</taxon>
        <taxon>Planctomycetota</taxon>
        <taxon>Planctomycetia</taxon>
        <taxon>Pirellulales</taxon>
        <taxon>Pirellulaceae</taxon>
        <taxon>Rhodopirellula</taxon>
    </lineage>
</organism>
<feature type="compositionally biased region" description="Low complexity" evidence="1">
    <location>
        <begin position="1030"/>
        <end position="1040"/>
    </location>
</feature>
<evidence type="ECO:0000313" key="3">
    <source>
        <dbReference type="Proteomes" id="UP000006222"/>
    </source>
</evidence>
<evidence type="ECO:0000313" key="2">
    <source>
        <dbReference type="EMBL" id="EGF27944.1"/>
    </source>
</evidence>
<feature type="region of interest" description="Disordered" evidence="1">
    <location>
        <begin position="1017"/>
        <end position="1040"/>
    </location>
</feature>
<gene>
    <name evidence="2" type="ORF">RBWH47_00712</name>
</gene>
<name>F2AQV9_RHOBT</name>
<reference evidence="2 3" key="1">
    <citation type="journal article" date="2013" name="Mar. Genomics">
        <title>Expression of sulfatases in Rhodopirellula baltica and the diversity of sulfatases in the genus Rhodopirellula.</title>
        <authorList>
            <person name="Wegner C.E."/>
            <person name="Richter-Heitmann T."/>
            <person name="Klindworth A."/>
            <person name="Klockow C."/>
            <person name="Richter M."/>
            <person name="Achstetter T."/>
            <person name="Glockner F.O."/>
            <person name="Harder J."/>
        </authorList>
    </citation>
    <scope>NUCLEOTIDE SEQUENCE [LARGE SCALE GENOMIC DNA]</scope>
    <source>
        <strain evidence="2 3">WH47</strain>
    </source>
</reference>
<protein>
    <submittedName>
        <fullName evidence="2">Uncharacterized protein</fullName>
    </submittedName>
</protein>
<feature type="compositionally biased region" description="Polar residues" evidence="1">
    <location>
        <begin position="530"/>
        <end position="539"/>
    </location>
</feature>
<feature type="region of interest" description="Disordered" evidence="1">
    <location>
        <begin position="510"/>
        <end position="543"/>
    </location>
</feature>
<accession>F2AQV9</accession>